<dbReference type="CDD" id="cd03801">
    <property type="entry name" value="GT4_PimA-like"/>
    <property type="match status" value="1"/>
</dbReference>
<dbReference type="Gene3D" id="3.40.50.2000">
    <property type="entry name" value="Glycogen Phosphorylase B"/>
    <property type="match status" value="1"/>
</dbReference>
<dbReference type="RefSeq" id="WP_110291586.1">
    <property type="nucleotide sequence ID" value="NZ_QICS01000010.1"/>
</dbReference>
<dbReference type="Gene3D" id="3.90.550.10">
    <property type="entry name" value="Spore Coat Polysaccharide Biosynthesis Protein SpsA, Chain A"/>
    <property type="match status" value="1"/>
</dbReference>
<dbReference type="Pfam" id="PF00535">
    <property type="entry name" value="Glycos_transf_2"/>
    <property type="match status" value="1"/>
</dbReference>
<reference evidence="2 3" key="1">
    <citation type="submission" date="2018-05" db="EMBL/GenBank/DDBJ databases">
        <title>Genomic Encyclopedia of Type Strains, Phase IV (KMG-IV): sequencing the most valuable type-strain genomes for metagenomic binning, comparative biology and taxonomic classification.</title>
        <authorList>
            <person name="Goeker M."/>
        </authorList>
    </citation>
    <scope>NUCLEOTIDE SEQUENCE [LARGE SCALE GENOMIC DNA]</scope>
    <source>
        <strain evidence="2 3">DSM 28816</strain>
    </source>
</reference>
<dbReference type="PANTHER" id="PTHR43179:SF7">
    <property type="entry name" value="RHAMNOSYLTRANSFERASE WBBL"/>
    <property type="match status" value="1"/>
</dbReference>
<protein>
    <submittedName>
        <fullName evidence="2">GT2 family glycosyltransferase</fullName>
    </submittedName>
</protein>
<dbReference type="Pfam" id="PF13692">
    <property type="entry name" value="Glyco_trans_1_4"/>
    <property type="match status" value="1"/>
</dbReference>
<dbReference type="PANTHER" id="PTHR43179">
    <property type="entry name" value="RHAMNOSYLTRANSFERASE WBBL"/>
    <property type="match status" value="1"/>
</dbReference>
<dbReference type="SUPFAM" id="SSF53448">
    <property type="entry name" value="Nucleotide-diphospho-sugar transferases"/>
    <property type="match status" value="1"/>
</dbReference>
<proteinExistence type="predicted"/>
<dbReference type="GO" id="GO:0016740">
    <property type="term" value="F:transferase activity"/>
    <property type="evidence" value="ECO:0007669"/>
    <property type="project" value="UniProtKB-KW"/>
</dbReference>
<dbReference type="EMBL" id="QICS01000010">
    <property type="protein sequence ID" value="PXV87283.1"/>
    <property type="molecule type" value="Genomic_DNA"/>
</dbReference>
<evidence type="ECO:0000313" key="3">
    <source>
        <dbReference type="Proteomes" id="UP000247523"/>
    </source>
</evidence>
<comment type="caution">
    <text evidence="2">The sequence shown here is derived from an EMBL/GenBank/DDBJ whole genome shotgun (WGS) entry which is preliminary data.</text>
</comment>
<feature type="domain" description="Glycosyltransferase 2-like" evidence="1">
    <location>
        <begin position="347"/>
        <end position="514"/>
    </location>
</feature>
<dbReference type="Proteomes" id="UP000247523">
    <property type="component" value="Unassembled WGS sequence"/>
</dbReference>
<dbReference type="CDD" id="cd04186">
    <property type="entry name" value="GT_2_like_c"/>
    <property type="match status" value="1"/>
</dbReference>
<dbReference type="InterPro" id="IPR001173">
    <property type="entry name" value="Glyco_trans_2-like"/>
</dbReference>
<dbReference type="InterPro" id="IPR029044">
    <property type="entry name" value="Nucleotide-diphossugar_trans"/>
</dbReference>
<gene>
    <name evidence="2" type="ORF">C8E03_11044</name>
</gene>
<organism evidence="2 3">
    <name type="scientific">Lachnotalea glycerini</name>
    <dbReference type="NCBI Taxonomy" id="1763509"/>
    <lineage>
        <taxon>Bacteria</taxon>
        <taxon>Bacillati</taxon>
        <taxon>Bacillota</taxon>
        <taxon>Clostridia</taxon>
        <taxon>Lachnospirales</taxon>
        <taxon>Lachnospiraceae</taxon>
        <taxon>Lachnotalea</taxon>
    </lineage>
</organism>
<evidence type="ECO:0000259" key="1">
    <source>
        <dbReference type="Pfam" id="PF00535"/>
    </source>
</evidence>
<sequence length="982" mass="114515">MKNVLFVKYNRTRRINYQISTSIYEENGISYVEKKALNVEAIPHIESLKEKSGQISKVLKNIEVLLPNIQGKSAIYEFIDGVTLQDSLFELIDQKDTLLKQIDRMNERIFSFHTEYLQEFQMSDQFREIFGDDALDLKGVAVKPANIDSMYDNFIEKDDKLYCLDCEWVVDCLVPVEYLKYRSVFYFYQRYRMYLEKYMTEEEFLEYFGFASALADRYFEMEDHYQHYAHGKNREYIYTDHYKKPIKSRENLEEEGFDLSSFKMLQNKDKDIEHLNELCHIKDNTLQDKDQYIRDLEEIINKMRANPMYKVGRAPVKAAKVIRGLFQKKNLNYEKLEFPYENEPKVSIIIPVYNQFEYTYQCLKSILENSTGVSYEIIVADDVSTDRTRMLLQIAANVTVMRNQENLGFLKNCNQAAKKARGSYLLFLNNDTTVVSGWLSPLVALMEQDEKIGITGSKLVYPNGILQEAGAVIWSNGDGWNYGRGDASDKPEYNYVKEVDYISGAAMMVRRSLWERIGGFDERFAPAYYEDTDLAFAARKEGYKVVFQPESIVIHYEGISNGTDTENGIKKYQIENKEKFKEKWAKELRNQCDNPNGLFLARDRSNNKKMVVFIDRYVPQYDRDAGSKSTLAYIKAFIKMGHRVKFIPEDFKADAVYTRNLEQLGVEVLTGSFYLLNIDQWIMDYGKHFDFVFSNRPYTTYKFLDVLKTSIKGKLIYYGHDLHYAREMREYKLTRDKLLLAHANQMKILEYAIMEQADVVYYPSYLEIEEIAKEAPQINAAAIPVYVYEKSNQKKPLDARYRKDLVFVGGFAHEPNVDAVCWFVNEIFPEVLDKIPDIRFQIIGSNPPDKIKNMADEHVIVRGFVTEEELEETYCNAKAAVVPLRFGAGMKGKVIEALYYNVPVITTEVGVQGLQDYEKVIKVENKAEAFADTLIHLYQSPQILNLMTAEMPQYINRYFSFDAAVKILRDTLSYFKSEELYL</sequence>
<keyword evidence="2" id="KW-0808">Transferase</keyword>
<dbReference type="AlphaFoldDB" id="A0A318ENT2"/>
<evidence type="ECO:0000313" key="2">
    <source>
        <dbReference type="EMBL" id="PXV87283.1"/>
    </source>
</evidence>
<name>A0A318ENT2_9FIRM</name>
<dbReference type="SUPFAM" id="SSF53756">
    <property type="entry name" value="UDP-Glycosyltransferase/glycogen phosphorylase"/>
    <property type="match status" value="1"/>
</dbReference>
<accession>A0A318ENT2</accession>